<dbReference type="PANTHER" id="PTHR42756:SF1">
    <property type="entry name" value="TRANSCRIPTIONAL REPRESSOR OF EMRAB OPERON"/>
    <property type="match status" value="1"/>
</dbReference>
<comment type="caution">
    <text evidence="6">The sequence shown here is derived from an EMBL/GenBank/DDBJ whole genome shotgun (WGS) entry which is preliminary data.</text>
</comment>
<reference evidence="7" key="1">
    <citation type="submission" date="2018-09" db="EMBL/GenBank/DDBJ databases">
        <authorList>
            <person name="Livingstone P.G."/>
            <person name="Whitworth D.E."/>
        </authorList>
    </citation>
    <scope>NUCLEOTIDE SEQUENCE [LARGE SCALE GENOMIC DNA]</scope>
    <source>
        <strain evidence="7">CA043D</strain>
    </source>
</reference>
<keyword evidence="3" id="KW-0804">Transcription</keyword>
<feature type="compositionally biased region" description="Basic and acidic residues" evidence="4">
    <location>
        <begin position="85"/>
        <end position="96"/>
    </location>
</feature>
<dbReference type="AlphaFoldDB" id="A0A3A8KUA2"/>
<organism evidence="6 7">
    <name type="scientific">Corallococcus carmarthensis</name>
    <dbReference type="NCBI Taxonomy" id="2316728"/>
    <lineage>
        <taxon>Bacteria</taxon>
        <taxon>Pseudomonadati</taxon>
        <taxon>Myxococcota</taxon>
        <taxon>Myxococcia</taxon>
        <taxon>Myxococcales</taxon>
        <taxon>Cystobacterineae</taxon>
        <taxon>Myxococcaceae</taxon>
        <taxon>Corallococcus</taxon>
    </lineage>
</organism>
<protein>
    <submittedName>
        <fullName evidence="6">MarR family transcriptional regulator</fullName>
    </submittedName>
</protein>
<sequence length="152" mass="17020">MSAKTAPGWDPEAAPTFWINHASRLLMRHFEQRLRPLDFGMACLPVVVALEEHGPLLQKQLAENARVEQPTMAALLTRMERDGLIEREPHPDDKRASQISLSAKGRERLPQAKEQLTEVAEQATAGFSERERATFMALLRRVVANLEPASGD</sequence>
<evidence type="ECO:0000256" key="2">
    <source>
        <dbReference type="ARBA" id="ARBA00023125"/>
    </source>
</evidence>
<dbReference type="GO" id="GO:0003700">
    <property type="term" value="F:DNA-binding transcription factor activity"/>
    <property type="evidence" value="ECO:0007669"/>
    <property type="project" value="InterPro"/>
</dbReference>
<dbReference type="SUPFAM" id="SSF46785">
    <property type="entry name" value="Winged helix' DNA-binding domain"/>
    <property type="match status" value="1"/>
</dbReference>
<feature type="domain" description="HTH marR-type" evidence="5">
    <location>
        <begin position="12"/>
        <end position="144"/>
    </location>
</feature>
<dbReference type="InterPro" id="IPR036388">
    <property type="entry name" value="WH-like_DNA-bd_sf"/>
</dbReference>
<dbReference type="GO" id="GO:0003677">
    <property type="term" value="F:DNA binding"/>
    <property type="evidence" value="ECO:0007669"/>
    <property type="project" value="UniProtKB-KW"/>
</dbReference>
<evidence type="ECO:0000313" key="7">
    <source>
        <dbReference type="Proteomes" id="UP000268313"/>
    </source>
</evidence>
<keyword evidence="1" id="KW-0805">Transcription regulation</keyword>
<evidence type="ECO:0000256" key="3">
    <source>
        <dbReference type="ARBA" id="ARBA00023163"/>
    </source>
</evidence>
<name>A0A3A8KUA2_9BACT</name>
<dbReference type="Pfam" id="PF01047">
    <property type="entry name" value="MarR"/>
    <property type="match status" value="1"/>
</dbReference>
<dbReference type="PROSITE" id="PS50995">
    <property type="entry name" value="HTH_MARR_2"/>
    <property type="match status" value="1"/>
</dbReference>
<dbReference type="InterPro" id="IPR036390">
    <property type="entry name" value="WH_DNA-bd_sf"/>
</dbReference>
<evidence type="ECO:0000313" key="6">
    <source>
        <dbReference type="EMBL" id="RKH07841.1"/>
    </source>
</evidence>
<proteinExistence type="predicted"/>
<dbReference type="InterPro" id="IPR000835">
    <property type="entry name" value="HTH_MarR-typ"/>
</dbReference>
<evidence type="ECO:0000256" key="4">
    <source>
        <dbReference type="SAM" id="MobiDB-lite"/>
    </source>
</evidence>
<dbReference type="PRINTS" id="PR00598">
    <property type="entry name" value="HTHMARR"/>
</dbReference>
<dbReference type="RefSeq" id="WP_120600430.1">
    <property type="nucleotide sequence ID" value="NZ_RAWE01000001.1"/>
</dbReference>
<keyword evidence="7" id="KW-1185">Reference proteome</keyword>
<dbReference type="PANTHER" id="PTHR42756">
    <property type="entry name" value="TRANSCRIPTIONAL REGULATOR, MARR"/>
    <property type="match status" value="1"/>
</dbReference>
<gene>
    <name evidence="6" type="ORF">D7X32_00075</name>
</gene>
<dbReference type="EMBL" id="RAWE01000001">
    <property type="protein sequence ID" value="RKH07841.1"/>
    <property type="molecule type" value="Genomic_DNA"/>
</dbReference>
<evidence type="ECO:0000256" key="1">
    <source>
        <dbReference type="ARBA" id="ARBA00023015"/>
    </source>
</evidence>
<dbReference type="OrthoDB" id="5521015at2"/>
<accession>A0A3A8KUA2</accession>
<evidence type="ECO:0000259" key="5">
    <source>
        <dbReference type="PROSITE" id="PS50995"/>
    </source>
</evidence>
<keyword evidence="2" id="KW-0238">DNA-binding</keyword>
<dbReference type="Proteomes" id="UP000268313">
    <property type="component" value="Unassembled WGS sequence"/>
</dbReference>
<feature type="region of interest" description="Disordered" evidence="4">
    <location>
        <begin position="85"/>
        <end position="108"/>
    </location>
</feature>
<dbReference type="SMART" id="SM00347">
    <property type="entry name" value="HTH_MARR"/>
    <property type="match status" value="1"/>
</dbReference>
<dbReference type="Gene3D" id="1.10.10.10">
    <property type="entry name" value="Winged helix-like DNA-binding domain superfamily/Winged helix DNA-binding domain"/>
    <property type="match status" value="1"/>
</dbReference>